<keyword evidence="3" id="KW-1185">Reference proteome</keyword>
<dbReference type="RefSeq" id="XP_060418783.1">
    <property type="nucleotide sequence ID" value="XM_060552459.1"/>
</dbReference>
<evidence type="ECO:0000313" key="3">
    <source>
        <dbReference type="Proteomes" id="UP001230504"/>
    </source>
</evidence>
<accession>A0AAD8VAB5</accession>
<evidence type="ECO:0000313" key="2">
    <source>
        <dbReference type="EMBL" id="KAK1598038.1"/>
    </source>
</evidence>
<organism evidence="2 3">
    <name type="scientific">Colletotrichum navitas</name>
    <dbReference type="NCBI Taxonomy" id="681940"/>
    <lineage>
        <taxon>Eukaryota</taxon>
        <taxon>Fungi</taxon>
        <taxon>Dikarya</taxon>
        <taxon>Ascomycota</taxon>
        <taxon>Pezizomycotina</taxon>
        <taxon>Sordariomycetes</taxon>
        <taxon>Hypocreomycetidae</taxon>
        <taxon>Glomerellales</taxon>
        <taxon>Glomerellaceae</taxon>
        <taxon>Colletotrichum</taxon>
        <taxon>Colletotrichum graminicola species complex</taxon>
    </lineage>
</organism>
<dbReference type="GeneID" id="85436699"/>
<gene>
    <name evidence="2" type="ORF">LY79DRAFT_326586</name>
</gene>
<dbReference type="AlphaFoldDB" id="A0AAD8VAB5"/>
<protein>
    <submittedName>
        <fullName evidence="2">Uncharacterized protein</fullName>
    </submittedName>
</protein>
<feature type="compositionally biased region" description="Polar residues" evidence="1">
    <location>
        <begin position="133"/>
        <end position="143"/>
    </location>
</feature>
<feature type="region of interest" description="Disordered" evidence="1">
    <location>
        <begin position="131"/>
        <end position="185"/>
    </location>
</feature>
<comment type="caution">
    <text evidence="2">The sequence shown here is derived from an EMBL/GenBank/DDBJ whole genome shotgun (WGS) entry which is preliminary data.</text>
</comment>
<sequence length="185" mass="20116">MQDFNGLSALIAQSVIQFGPSTHNMEMSVVRWSWRPNSKQVEITAPSVWKHAHIVEVVELSAPSLYTTCRLNHFAGLVNALVMFVETEAGGKQIREGGSMAVELPNHQAPATTDYLSAPTGGGLLWQFMHAPPSTQSTPQSAVLGTEKTRDRHASPTSLNPSLDIFLQATPPLSKPALPNRHGRQ</sequence>
<name>A0AAD8VAB5_9PEZI</name>
<dbReference type="EMBL" id="JAHLJV010000006">
    <property type="protein sequence ID" value="KAK1598038.1"/>
    <property type="molecule type" value="Genomic_DNA"/>
</dbReference>
<proteinExistence type="predicted"/>
<reference evidence="2" key="1">
    <citation type="submission" date="2021-06" db="EMBL/GenBank/DDBJ databases">
        <title>Comparative genomics, transcriptomics and evolutionary studies reveal genomic signatures of adaptation to plant cell wall in hemibiotrophic fungi.</title>
        <authorList>
            <consortium name="DOE Joint Genome Institute"/>
            <person name="Baroncelli R."/>
            <person name="Diaz J.F."/>
            <person name="Benocci T."/>
            <person name="Peng M."/>
            <person name="Battaglia E."/>
            <person name="Haridas S."/>
            <person name="Andreopoulos W."/>
            <person name="Labutti K."/>
            <person name="Pangilinan J."/>
            <person name="Floch G.L."/>
            <person name="Makela M.R."/>
            <person name="Henrissat B."/>
            <person name="Grigoriev I.V."/>
            <person name="Crouch J.A."/>
            <person name="De Vries R.P."/>
            <person name="Sukno S.A."/>
            <person name="Thon M.R."/>
        </authorList>
    </citation>
    <scope>NUCLEOTIDE SEQUENCE</scope>
    <source>
        <strain evidence="2">CBS 125086</strain>
    </source>
</reference>
<dbReference type="Proteomes" id="UP001230504">
    <property type="component" value="Unassembled WGS sequence"/>
</dbReference>
<evidence type="ECO:0000256" key="1">
    <source>
        <dbReference type="SAM" id="MobiDB-lite"/>
    </source>
</evidence>